<protein>
    <submittedName>
        <fullName evidence="8">DMT family transporter</fullName>
    </submittedName>
</protein>
<dbReference type="AlphaFoldDB" id="A0A4V3AAL6"/>
<evidence type="ECO:0000313" key="8">
    <source>
        <dbReference type="EMBL" id="TDH63895.1"/>
    </source>
</evidence>
<proteinExistence type="predicted"/>
<gene>
    <name evidence="8" type="ORF">E2C06_03405</name>
</gene>
<evidence type="ECO:0000256" key="4">
    <source>
        <dbReference type="ARBA" id="ARBA00022989"/>
    </source>
</evidence>
<dbReference type="PANTHER" id="PTHR42920">
    <property type="entry name" value="OS03G0707200 PROTEIN-RELATED"/>
    <property type="match status" value="1"/>
</dbReference>
<name>A0A4V3AAL6_9PROT</name>
<dbReference type="EMBL" id="SMSJ01000003">
    <property type="protein sequence ID" value="TDH63895.1"/>
    <property type="molecule type" value="Genomic_DNA"/>
</dbReference>
<organism evidence="8 9">
    <name type="scientific">Dankookia rubra</name>
    <dbReference type="NCBI Taxonomy" id="1442381"/>
    <lineage>
        <taxon>Bacteria</taxon>
        <taxon>Pseudomonadati</taxon>
        <taxon>Pseudomonadota</taxon>
        <taxon>Alphaproteobacteria</taxon>
        <taxon>Acetobacterales</taxon>
        <taxon>Roseomonadaceae</taxon>
        <taxon>Dankookia</taxon>
    </lineage>
</organism>
<reference evidence="8 9" key="1">
    <citation type="journal article" date="2016" name="J. Microbiol.">
        <title>Dankookia rubra gen. nov., sp. nov., an alphaproteobacterium isolated from sediment of a shallow stream.</title>
        <authorList>
            <person name="Kim W.H."/>
            <person name="Kim D.H."/>
            <person name="Kang K."/>
            <person name="Ahn T.Y."/>
        </authorList>
    </citation>
    <scope>NUCLEOTIDE SEQUENCE [LARGE SCALE GENOMIC DNA]</scope>
    <source>
        <strain evidence="8 9">JCM30602</strain>
    </source>
</reference>
<dbReference type="GO" id="GO:0005886">
    <property type="term" value="C:plasma membrane"/>
    <property type="evidence" value="ECO:0007669"/>
    <property type="project" value="UniProtKB-SubCell"/>
</dbReference>
<comment type="caution">
    <text evidence="8">The sequence shown here is derived from an EMBL/GenBank/DDBJ whole genome shotgun (WGS) entry which is preliminary data.</text>
</comment>
<evidence type="ECO:0000256" key="6">
    <source>
        <dbReference type="SAM" id="Phobius"/>
    </source>
</evidence>
<keyword evidence="5 6" id="KW-0472">Membrane</keyword>
<dbReference type="InterPro" id="IPR037185">
    <property type="entry name" value="EmrE-like"/>
</dbReference>
<dbReference type="Proteomes" id="UP000295096">
    <property type="component" value="Unassembled WGS sequence"/>
</dbReference>
<evidence type="ECO:0000256" key="3">
    <source>
        <dbReference type="ARBA" id="ARBA00022692"/>
    </source>
</evidence>
<feature type="transmembrane region" description="Helical" evidence="6">
    <location>
        <begin position="76"/>
        <end position="99"/>
    </location>
</feature>
<feature type="domain" description="EamA" evidence="7">
    <location>
        <begin position="17"/>
        <end position="145"/>
    </location>
</feature>
<feature type="domain" description="EamA" evidence="7">
    <location>
        <begin position="159"/>
        <end position="289"/>
    </location>
</feature>
<feature type="transmembrane region" description="Helical" evidence="6">
    <location>
        <begin position="189"/>
        <end position="213"/>
    </location>
</feature>
<feature type="transmembrane region" description="Helical" evidence="6">
    <location>
        <begin position="43"/>
        <end position="64"/>
    </location>
</feature>
<dbReference type="PANTHER" id="PTHR42920:SF5">
    <property type="entry name" value="EAMA DOMAIN-CONTAINING PROTEIN"/>
    <property type="match status" value="1"/>
</dbReference>
<feature type="transmembrane region" description="Helical" evidence="6">
    <location>
        <begin position="219"/>
        <end position="238"/>
    </location>
</feature>
<feature type="transmembrane region" description="Helical" evidence="6">
    <location>
        <begin position="157"/>
        <end position="177"/>
    </location>
</feature>
<dbReference type="Pfam" id="PF00892">
    <property type="entry name" value="EamA"/>
    <property type="match status" value="2"/>
</dbReference>
<keyword evidence="4 6" id="KW-1133">Transmembrane helix</keyword>
<evidence type="ECO:0000259" key="7">
    <source>
        <dbReference type="Pfam" id="PF00892"/>
    </source>
</evidence>
<evidence type="ECO:0000313" key="9">
    <source>
        <dbReference type="Proteomes" id="UP000295096"/>
    </source>
</evidence>
<sequence length="310" mass="32143">MLRPMPDRQQGADRRTIAAGVLAMVLLSGNFVASRHGLANGLAVADLVLLRTAFAGLVLGGVLWRVGPGGLPLGRAAVLTLLAGAPYFLLCAAAVQYAPATHASILNPGGTMLFAPLLGWWVLRQAPEIGVRIGLFILTAGLLLIGGASLAEGGDQAWMGDLMLLFSGLIWALYGVLMRHWQVPGARAAAVVGTVSLLWVPLHLGVFGLGGIPDHPAEAMVQAAYQGVISGGVAVLLYSRAVALLGPARGALLPPMVPALGVFWAWLLLGEAVTMTQVAGMVLVIIGMLCGALWRGPAVRQRTDPAREAA</sequence>
<dbReference type="SUPFAM" id="SSF103481">
    <property type="entry name" value="Multidrug resistance efflux transporter EmrE"/>
    <property type="match status" value="2"/>
</dbReference>
<dbReference type="OrthoDB" id="7743310at2"/>
<evidence type="ECO:0000256" key="5">
    <source>
        <dbReference type="ARBA" id="ARBA00023136"/>
    </source>
</evidence>
<comment type="subcellular location">
    <subcellularLocation>
        <location evidence="1">Cell membrane</location>
        <topology evidence="1">Multi-pass membrane protein</topology>
    </subcellularLocation>
</comment>
<keyword evidence="9" id="KW-1185">Reference proteome</keyword>
<evidence type="ECO:0000256" key="1">
    <source>
        <dbReference type="ARBA" id="ARBA00004651"/>
    </source>
</evidence>
<evidence type="ECO:0000256" key="2">
    <source>
        <dbReference type="ARBA" id="ARBA00022475"/>
    </source>
</evidence>
<keyword evidence="3 6" id="KW-0812">Transmembrane</keyword>
<feature type="transmembrane region" description="Helical" evidence="6">
    <location>
        <begin position="105"/>
        <end position="123"/>
    </location>
</feature>
<feature type="transmembrane region" description="Helical" evidence="6">
    <location>
        <begin position="275"/>
        <end position="294"/>
    </location>
</feature>
<feature type="transmembrane region" description="Helical" evidence="6">
    <location>
        <begin position="250"/>
        <end position="269"/>
    </location>
</feature>
<dbReference type="InterPro" id="IPR000620">
    <property type="entry name" value="EamA_dom"/>
</dbReference>
<feature type="transmembrane region" description="Helical" evidence="6">
    <location>
        <begin position="130"/>
        <end position="151"/>
    </location>
</feature>
<accession>A0A4V3AAL6</accession>
<keyword evidence="2" id="KW-1003">Cell membrane</keyword>
<dbReference type="InterPro" id="IPR051258">
    <property type="entry name" value="Diverse_Substrate_Transporter"/>
</dbReference>